<dbReference type="SUPFAM" id="SSF53335">
    <property type="entry name" value="S-adenosyl-L-methionine-dependent methyltransferases"/>
    <property type="match status" value="1"/>
</dbReference>
<dbReference type="GO" id="GO:0032259">
    <property type="term" value="P:methylation"/>
    <property type="evidence" value="ECO:0007669"/>
    <property type="project" value="UniProtKB-KW"/>
</dbReference>
<dbReference type="EC" id="2.1.1.141" evidence="6"/>
<dbReference type="AlphaFoldDB" id="A0A7C8YUH2"/>
<organism evidence="6">
    <name type="scientific">Opuntia streptacantha</name>
    <name type="common">Prickly pear cactus</name>
    <name type="synonym">Opuntia cardona</name>
    <dbReference type="NCBI Taxonomy" id="393608"/>
    <lineage>
        <taxon>Eukaryota</taxon>
        <taxon>Viridiplantae</taxon>
        <taxon>Streptophyta</taxon>
        <taxon>Embryophyta</taxon>
        <taxon>Tracheophyta</taxon>
        <taxon>Spermatophyta</taxon>
        <taxon>Magnoliopsida</taxon>
        <taxon>eudicotyledons</taxon>
        <taxon>Gunneridae</taxon>
        <taxon>Pentapetalae</taxon>
        <taxon>Caryophyllales</taxon>
        <taxon>Cactineae</taxon>
        <taxon>Cactaceae</taxon>
        <taxon>Opuntioideae</taxon>
        <taxon>Opuntia</taxon>
    </lineage>
</organism>
<evidence type="ECO:0000256" key="3">
    <source>
        <dbReference type="ARBA" id="ARBA00022723"/>
    </source>
</evidence>
<evidence type="ECO:0000256" key="5">
    <source>
        <dbReference type="SAM" id="SignalP"/>
    </source>
</evidence>
<dbReference type="GO" id="GO:0030795">
    <property type="term" value="F:methyl jasmonate methylesterase activity"/>
    <property type="evidence" value="ECO:0007669"/>
    <property type="project" value="UniProtKB-EC"/>
</dbReference>
<dbReference type="InterPro" id="IPR029063">
    <property type="entry name" value="SAM-dependent_MTases_sf"/>
</dbReference>
<feature type="chain" id="PRO_5027915825" evidence="5">
    <location>
        <begin position="33"/>
        <end position="248"/>
    </location>
</feature>
<evidence type="ECO:0000313" key="6">
    <source>
        <dbReference type="EMBL" id="MBA4626939.1"/>
    </source>
</evidence>
<dbReference type="PANTHER" id="PTHR31009">
    <property type="entry name" value="S-ADENOSYL-L-METHIONINE:CARBOXYL METHYLTRANSFERASE FAMILY PROTEIN"/>
    <property type="match status" value="1"/>
</dbReference>
<sequence length="248" mass="28107">MRLVGVCSAKFPNLVFSLTIFLEMISIPCSSSCQVSISGWQKRKEAILDPALCQGHQGHFMKESSPVTFFTLFSLAMLFIGFPSKLWRWQESRAREIVPGGSMVLTFLGSIQSTDPHSLHELLGFTLHDMASEDMIEEEKLDKFNIPLYSATVEEVRQLVENEGSFLINKLEIFTIDWSVRMMEDSNHQAKFLVDSIRAVFESLLADAFSEAIIDDLFVRFETKIQKHIAAGQPIEYLNILASMTKKT</sequence>
<evidence type="ECO:0000256" key="1">
    <source>
        <dbReference type="ARBA" id="ARBA00022603"/>
    </source>
</evidence>
<dbReference type="InterPro" id="IPR005299">
    <property type="entry name" value="MeTrfase_7"/>
</dbReference>
<reference evidence="6" key="1">
    <citation type="journal article" date="2013" name="J. Plant Res.">
        <title>Effect of fungi and light on seed germination of three Opuntia species from semiarid lands of central Mexico.</title>
        <authorList>
            <person name="Delgado-Sanchez P."/>
            <person name="Jimenez-Bremont J.F."/>
            <person name="Guerrero-Gonzalez Mde L."/>
            <person name="Flores J."/>
        </authorList>
    </citation>
    <scope>NUCLEOTIDE SEQUENCE</scope>
    <source>
        <tissue evidence="6">Cladode</tissue>
    </source>
</reference>
<keyword evidence="5" id="KW-0732">Signal</keyword>
<keyword evidence="3" id="KW-0479">Metal-binding</keyword>
<dbReference type="GO" id="GO:0046872">
    <property type="term" value="F:metal ion binding"/>
    <property type="evidence" value="ECO:0007669"/>
    <property type="project" value="UniProtKB-KW"/>
</dbReference>
<evidence type="ECO:0000256" key="4">
    <source>
        <dbReference type="ARBA" id="ARBA00022842"/>
    </source>
</evidence>
<keyword evidence="2 6" id="KW-0808">Transferase</keyword>
<name>A0A7C8YUH2_OPUST</name>
<dbReference type="Gene3D" id="1.10.1200.270">
    <property type="entry name" value="Methyltransferase, alpha-helical capping domain"/>
    <property type="match status" value="1"/>
</dbReference>
<reference evidence="6" key="2">
    <citation type="submission" date="2020-07" db="EMBL/GenBank/DDBJ databases">
        <authorList>
            <person name="Vera ALvarez R."/>
            <person name="Arias-Moreno D.M."/>
            <person name="Jimenez-Jacinto V."/>
            <person name="Jimenez-Bremont J.F."/>
            <person name="Swaminathan K."/>
            <person name="Moose S.P."/>
            <person name="Guerrero-Gonzalez M.L."/>
            <person name="Marino-Ramirez L."/>
            <person name="Landsman D."/>
            <person name="Rodriguez-Kessler M."/>
            <person name="Delgado-Sanchez P."/>
        </authorList>
    </citation>
    <scope>NUCLEOTIDE SEQUENCE</scope>
    <source>
        <tissue evidence="6">Cladode</tissue>
    </source>
</reference>
<keyword evidence="4" id="KW-0460">Magnesium</keyword>
<proteinExistence type="predicted"/>
<keyword evidence="1 6" id="KW-0489">Methyltransferase</keyword>
<feature type="signal peptide" evidence="5">
    <location>
        <begin position="1"/>
        <end position="32"/>
    </location>
</feature>
<evidence type="ECO:0000256" key="2">
    <source>
        <dbReference type="ARBA" id="ARBA00022679"/>
    </source>
</evidence>
<dbReference type="InterPro" id="IPR042086">
    <property type="entry name" value="MeTrfase_capping"/>
</dbReference>
<protein>
    <submittedName>
        <fullName evidence="6">Jasmonate O-methyltransferase</fullName>
        <ecNumber evidence="6">2.1.1.141</ecNumber>
    </submittedName>
</protein>
<dbReference type="EMBL" id="GISG01059497">
    <property type="protein sequence ID" value="MBA4626939.1"/>
    <property type="molecule type" value="Transcribed_RNA"/>
</dbReference>
<dbReference type="Pfam" id="PF03492">
    <property type="entry name" value="Methyltransf_7"/>
    <property type="match status" value="1"/>
</dbReference>
<accession>A0A7C8YUH2</accession>